<evidence type="ECO:0000313" key="2">
    <source>
        <dbReference type="Proteomes" id="UP000737018"/>
    </source>
</evidence>
<gene>
    <name evidence="1" type="ORF">CMV_001356</name>
</gene>
<dbReference type="EMBL" id="JRKL02000083">
    <property type="protein sequence ID" value="KAF3975396.1"/>
    <property type="molecule type" value="Genomic_DNA"/>
</dbReference>
<protein>
    <submittedName>
        <fullName evidence="1">Uncharacterized protein</fullName>
    </submittedName>
</protein>
<dbReference type="Proteomes" id="UP000737018">
    <property type="component" value="Unassembled WGS sequence"/>
</dbReference>
<organism evidence="1 2">
    <name type="scientific">Castanea mollissima</name>
    <name type="common">Chinese chestnut</name>
    <dbReference type="NCBI Taxonomy" id="60419"/>
    <lineage>
        <taxon>Eukaryota</taxon>
        <taxon>Viridiplantae</taxon>
        <taxon>Streptophyta</taxon>
        <taxon>Embryophyta</taxon>
        <taxon>Tracheophyta</taxon>
        <taxon>Spermatophyta</taxon>
        <taxon>Magnoliopsida</taxon>
        <taxon>eudicotyledons</taxon>
        <taxon>Gunneridae</taxon>
        <taxon>Pentapetalae</taxon>
        <taxon>rosids</taxon>
        <taxon>fabids</taxon>
        <taxon>Fagales</taxon>
        <taxon>Fagaceae</taxon>
        <taxon>Castanea</taxon>
    </lineage>
</organism>
<dbReference type="AlphaFoldDB" id="A0A8J4RL16"/>
<keyword evidence="2" id="KW-1185">Reference proteome</keyword>
<sequence length="161" mass="18680">MNLRRKLLHRRPTHIITCFVFRFCFGWKWSQPRRQRRRLSPPLLVGTSIAPSSPADSTRKQRQRLGLQKQRVFQWIPLVLDRTRPLAALMLQQELIVIVIDDLLSAMVGIEGRYILIKRVRGKEDNVTFQVDPSMDLALQVKEDSVCGGRSQLARVEGKHK</sequence>
<reference evidence="1" key="1">
    <citation type="submission" date="2020-03" db="EMBL/GenBank/DDBJ databases">
        <title>Castanea mollissima Vanexum genome sequencing.</title>
        <authorList>
            <person name="Staton M."/>
        </authorList>
    </citation>
    <scope>NUCLEOTIDE SEQUENCE</scope>
    <source>
        <tissue evidence="1">Leaf</tissue>
    </source>
</reference>
<accession>A0A8J4RL16</accession>
<name>A0A8J4RL16_9ROSI</name>
<comment type="caution">
    <text evidence="1">The sequence shown here is derived from an EMBL/GenBank/DDBJ whole genome shotgun (WGS) entry which is preliminary data.</text>
</comment>
<proteinExistence type="predicted"/>
<evidence type="ECO:0000313" key="1">
    <source>
        <dbReference type="EMBL" id="KAF3975396.1"/>
    </source>
</evidence>
<dbReference type="OrthoDB" id="1711448at2759"/>